<dbReference type="InterPro" id="IPR040521">
    <property type="entry name" value="KDZ"/>
</dbReference>
<evidence type="ECO:0008006" key="5">
    <source>
        <dbReference type="Google" id="ProtNLM"/>
    </source>
</evidence>
<accession>A0A8H6XXC7</accession>
<keyword evidence="1" id="KW-0175">Coiled coil</keyword>
<feature type="coiled-coil region" evidence="1">
    <location>
        <begin position="39"/>
        <end position="72"/>
    </location>
</feature>
<dbReference type="Pfam" id="PF18758">
    <property type="entry name" value="KDZ"/>
    <property type="match status" value="1"/>
</dbReference>
<gene>
    <name evidence="3" type="ORF">MSAN_01751100</name>
</gene>
<organism evidence="3 4">
    <name type="scientific">Mycena sanguinolenta</name>
    <dbReference type="NCBI Taxonomy" id="230812"/>
    <lineage>
        <taxon>Eukaryota</taxon>
        <taxon>Fungi</taxon>
        <taxon>Dikarya</taxon>
        <taxon>Basidiomycota</taxon>
        <taxon>Agaricomycotina</taxon>
        <taxon>Agaricomycetes</taxon>
        <taxon>Agaricomycetidae</taxon>
        <taxon>Agaricales</taxon>
        <taxon>Marasmiineae</taxon>
        <taxon>Mycenaceae</taxon>
        <taxon>Mycena</taxon>
    </lineage>
</organism>
<evidence type="ECO:0000256" key="1">
    <source>
        <dbReference type="SAM" id="Coils"/>
    </source>
</evidence>
<proteinExistence type="predicted"/>
<dbReference type="PANTHER" id="PTHR33096">
    <property type="entry name" value="CXC2 DOMAIN-CONTAINING PROTEIN"/>
    <property type="match status" value="1"/>
</dbReference>
<comment type="caution">
    <text evidence="3">The sequence shown here is derived from an EMBL/GenBank/DDBJ whole genome shotgun (WGS) entry which is preliminary data.</text>
</comment>
<feature type="region of interest" description="Disordered" evidence="2">
    <location>
        <begin position="974"/>
        <end position="1024"/>
    </location>
</feature>
<name>A0A8H6XXC7_9AGAR</name>
<evidence type="ECO:0000313" key="4">
    <source>
        <dbReference type="Proteomes" id="UP000623467"/>
    </source>
</evidence>
<protein>
    <recommendedName>
        <fullName evidence="5">CxC1-like cysteine cluster associated with KDZ transposases domain-containing protein</fullName>
    </recommendedName>
</protein>
<keyword evidence="4" id="KW-1185">Reference proteome</keyword>
<evidence type="ECO:0000313" key="3">
    <source>
        <dbReference type="EMBL" id="KAF7347990.1"/>
    </source>
</evidence>
<dbReference type="PANTHER" id="PTHR33096:SF1">
    <property type="entry name" value="CXC1-LIKE CYSTEINE CLUSTER ASSOCIATED WITH KDZ TRANSPOSASES DOMAIN-CONTAINING PROTEIN"/>
    <property type="match status" value="1"/>
</dbReference>
<reference evidence="3" key="1">
    <citation type="submission" date="2020-05" db="EMBL/GenBank/DDBJ databases">
        <title>Mycena genomes resolve the evolution of fungal bioluminescence.</title>
        <authorList>
            <person name="Tsai I.J."/>
        </authorList>
    </citation>
    <scope>NUCLEOTIDE SEQUENCE</scope>
    <source>
        <strain evidence="3">160909Yilan</strain>
    </source>
</reference>
<feature type="compositionally biased region" description="Acidic residues" evidence="2">
    <location>
        <begin position="996"/>
        <end position="1021"/>
    </location>
</feature>
<dbReference type="EMBL" id="JACAZH010000017">
    <property type="protein sequence ID" value="KAF7347990.1"/>
    <property type="molecule type" value="Genomic_DNA"/>
</dbReference>
<dbReference type="AlphaFoldDB" id="A0A8H6XXC7"/>
<evidence type="ECO:0000256" key="2">
    <source>
        <dbReference type="SAM" id="MobiDB-lite"/>
    </source>
</evidence>
<dbReference type="OrthoDB" id="3246730at2759"/>
<dbReference type="Proteomes" id="UP000623467">
    <property type="component" value="Unassembled WGS sequence"/>
</dbReference>
<sequence length="1042" mass="117683">MSTSSRRNRFSATSASSSIHIAATERNVYGRIIKKRRTLTAAQILVAKEEEARREAERRASLSEKQRRAEDRLWEDIADPLDNESSYEDEVLRGRIAADFSNAGEAVGEEQLRRSDQELLEELKEHHHRLNGRPPDRRTRRDRTQLQVNAFAAQLERMTDAYIEWSLSVAERGLGCDYALPAEAVVQDSRRVLVVDIFTAVQQDLHLIRGDGFVASACIRQGWMPVSPYFPTVMITIRVLEIYRVSHLRCPRLGIQAFVRALADLHGVAPRPWLARQFTVAFDIYLAILARVEKRVHAALGRDTPNWRLKNACPACLYKLEGESPIKLPILMTMDGNNSLSRFELREREVYTDGTAVPGASRKRNDARAAPGDYYLSRAEVDKWAKEGLEDLIKTFDAGEGGAEQEEEEGSGCEERWQNMKEAVTTRAWGMYDETGIFPALCRHGFVLVVADMVKSGELTKYGFAVTAHLIEVLGELATGYDVGCKYGKMVKAHPVLGKLATDNRFISLVGAFHGPGHGRGCQLEHLTTYVEGVGMEPLEGCEPYFSKSNALASTTRHATRFHRQQAIVSYMKHTDKFETYHGLCELLRLYHSCLTRLNVAALLCNKYRRALETLSTEPALRDAMRKLRVESRSEFEQWLAKEKAHLRGLSKEPVQETLDMEYYQKLVNLADVECVVHCSSLLARTTCTNLMPIRARVSAALGAEQPFVAESDAGYAEAVKATRKLETQRRHLLEQQTKALAAVQDLEIRLGVSKRWVAGDEQWAAAAELVRKRRYRRALDNLERLIISRMFELSKCNMSGTGYKLRKHIAKALQARSKALRTAIARYNEAADAMTPPKENLDWDQVVEYAFLADFDLLREAREDIRQEPWALPSGRAAMEQHYKLLRANEEIQRLNLEIRRFVTYMRDEDDFLAREEGCLREEGEAGLAHQVGLLRMERARFTAVHMQRLTKLSKLGGFTGCISPGTSVSRERHVPVVRAKDVPMSPRAPSPSLPDEDVPPGEDEDEGDGDEEVNDDDGGVTDALMNILSITHDQEEARDT</sequence>
<feature type="compositionally biased region" description="Basic and acidic residues" evidence="2">
    <location>
        <begin position="974"/>
        <end position="983"/>
    </location>
</feature>